<gene>
    <name evidence="6" type="ORF">PHYBLDRAFT_149752</name>
</gene>
<dbReference type="SMART" id="SM00259">
    <property type="entry name" value="ZnF_A20"/>
    <property type="match status" value="1"/>
</dbReference>
<dbReference type="GO" id="GO:0003677">
    <property type="term" value="F:DNA binding"/>
    <property type="evidence" value="ECO:0007669"/>
    <property type="project" value="InterPro"/>
</dbReference>
<dbReference type="Pfam" id="PF01754">
    <property type="entry name" value="zf-A20"/>
    <property type="match status" value="1"/>
</dbReference>
<evidence type="ECO:0000313" key="7">
    <source>
        <dbReference type="Proteomes" id="UP000077315"/>
    </source>
</evidence>
<reference evidence="7" key="1">
    <citation type="submission" date="2015-06" db="EMBL/GenBank/DDBJ databases">
        <title>Expansion of signal transduction pathways in fungi by whole-genome duplication.</title>
        <authorList>
            <consortium name="DOE Joint Genome Institute"/>
            <person name="Corrochano L.M."/>
            <person name="Kuo A."/>
            <person name="Marcet-Houben M."/>
            <person name="Polaino S."/>
            <person name="Salamov A."/>
            <person name="Villalobos J.M."/>
            <person name="Alvarez M.I."/>
            <person name="Avalos J."/>
            <person name="Benito E.P."/>
            <person name="Benoit I."/>
            <person name="Burger G."/>
            <person name="Camino L.P."/>
            <person name="Canovas D."/>
            <person name="Cerda-Olmedo E."/>
            <person name="Cheng J.-F."/>
            <person name="Dominguez A."/>
            <person name="Elias M."/>
            <person name="Eslava A.P."/>
            <person name="Glaser F."/>
            <person name="Grimwood J."/>
            <person name="Gutierrez G."/>
            <person name="Heitman J."/>
            <person name="Henrissat B."/>
            <person name="Iturriaga E.A."/>
            <person name="Lang B.F."/>
            <person name="Lavin J.L."/>
            <person name="Lee S."/>
            <person name="Li W."/>
            <person name="Lindquist E."/>
            <person name="Lopez-Garcia S."/>
            <person name="Luque E.M."/>
            <person name="Marcos A.T."/>
            <person name="Martin J."/>
            <person name="McCluskey K."/>
            <person name="Medina H.R."/>
            <person name="Miralles-Duran A."/>
            <person name="Miyazaki A."/>
            <person name="Munoz-Torres E."/>
            <person name="Oguiza J.A."/>
            <person name="Ohm R."/>
            <person name="Olmedo M."/>
            <person name="Orejas M."/>
            <person name="Ortiz-Castellanos L."/>
            <person name="Pisabarro A.G."/>
            <person name="Rodriguez-Romero J."/>
            <person name="Ruiz-Herrera J."/>
            <person name="Ruiz-Vazquez R."/>
            <person name="Sanz C."/>
            <person name="Schackwitz W."/>
            <person name="Schmutz J."/>
            <person name="Shahriari M."/>
            <person name="Shelest E."/>
            <person name="Silva-Franco F."/>
            <person name="Soanes D."/>
            <person name="Syed K."/>
            <person name="Tagua V.G."/>
            <person name="Talbot N.J."/>
            <person name="Thon M."/>
            <person name="De vries R.P."/>
            <person name="Wiebenga A."/>
            <person name="Yadav J.S."/>
            <person name="Braun E.L."/>
            <person name="Baker S."/>
            <person name="Garre V."/>
            <person name="Horwitz B."/>
            <person name="Torres-Martinez S."/>
            <person name="Idnurm A."/>
            <person name="Herrera-Estrella A."/>
            <person name="Gabaldon T."/>
            <person name="Grigoriev I.V."/>
        </authorList>
    </citation>
    <scope>NUCLEOTIDE SEQUENCE [LARGE SCALE GENOMIC DNA]</scope>
    <source>
        <strain evidence="7">NRRL 1555(-)</strain>
    </source>
</reference>
<accession>A0A162NGC1</accession>
<feature type="compositionally biased region" description="Polar residues" evidence="4">
    <location>
        <begin position="50"/>
        <end position="59"/>
    </location>
</feature>
<evidence type="ECO:0000256" key="1">
    <source>
        <dbReference type="ARBA" id="ARBA00022723"/>
    </source>
</evidence>
<dbReference type="SMART" id="SM00154">
    <property type="entry name" value="ZnF_AN1"/>
    <property type="match status" value="1"/>
</dbReference>
<dbReference type="Pfam" id="PF01428">
    <property type="entry name" value="zf-AN1"/>
    <property type="match status" value="1"/>
</dbReference>
<dbReference type="OrthoDB" id="428577at2759"/>
<keyword evidence="7" id="KW-1185">Reference proteome</keyword>
<dbReference type="PANTHER" id="PTHR10634">
    <property type="entry name" value="AN1-TYPE ZINC FINGER PROTEIN"/>
    <property type="match status" value="1"/>
</dbReference>
<dbReference type="EMBL" id="KV440992">
    <property type="protein sequence ID" value="OAD69354.1"/>
    <property type="molecule type" value="Genomic_DNA"/>
</dbReference>
<dbReference type="PROSITE" id="PS51036">
    <property type="entry name" value="ZF_A20"/>
    <property type="match status" value="1"/>
</dbReference>
<dbReference type="Gene3D" id="1.20.5.4770">
    <property type="match status" value="1"/>
</dbReference>
<keyword evidence="3" id="KW-0862">Zinc</keyword>
<feature type="region of interest" description="Disordered" evidence="4">
    <location>
        <begin position="44"/>
        <end position="75"/>
    </location>
</feature>
<dbReference type="Gene3D" id="4.10.1110.10">
    <property type="entry name" value="AN1-like Zinc finger"/>
    <property type="match status" value="1"/>
</dbReference>
<evidence type="ECO:0000313" key="6">
    <source>
        <dbReference type="EMBL" id="OAD69354.1"/>
    </source>
</evidence>
<dbReference type="InterPro" id="IPR035896">
    <property type="entry name" value="AN1-like_Znf"/>
</dbReference>
<dbReference type="AlphaFoldDB" id="A0A162NGC1"/>
<name>A0A162NGC1_PHYB8</name>
<dbReference type="InterPro" id="IPR002653">
    <property type="entry name" value="Znf_A20"/>
</dbReference>
<dbReference type="VEuPathDB" id="FungiDB:PHYBLDRAFT_149752"/>
<keyword evidence="1" id="KW-0479">Metal-binding</keyword>
<proteinExistence type="predicted"/>
<evidence type="ECO:0000256" key="3">
    <source>
        <dbReference type="ARBA" id="ARBA00022833"/>
    </source>
</evidence>
<dbReference type="InterPro" id="IPR000058">
    <property type="entry name" value="Znf_AN1"/>
</dbReference>
<sequence>MANNRRSPSTSSLCSAGCGFYGSELYGNMCSKCFVLSIQKEQAKQDEPTKASQASNAHTSEMFPRRKHPRSPSPVLSDIISDTTELSTIVAIGDSPHLRNGPQERPVQVQQGRCFRCRVKVPLAKQTINKCRCEYVFCDAHRYPDRHDCEIDVCRLDRVTQFAVLLAKNNPKLHERPRGGRSFRRIDSP</sequence>
<keyword evidence="2" id="KW-0863">Zinc-finger</keyword>
<dbReference type="GeneID" id="28993238"/>
<dbReference type="RefSeq" id="XP_018287394.1">
    <property type="nucleotide sequence ID" value="XM_018432332.1"/>
</dbReference>
<dbReference type="InterPro" id="IPR050652">
    <property type="entry name" value="AN1_A20_ZnFinger"/>
</dbReference>
<organism evidence="6 7">
    <name type="scientific">Phycomyces blakesleeanus (strain ATCC 8743b / DSM 1359 / FGSC 10004 / NBRC 33097 / NRRL 1555)</name>
    <dbReference type="NCBI Taxonomy" id="763407"/>
    <lineage>
        <taxon>Eukaryota</taxon>
        <taxon>Fungi</taxon>
        <taxon>Fungi incertae sedis</taxon>
        <taxon>Mucoromycota</taxon>
        <taxon>Mucoromycotina</taxon>
        <taxon>Mucoromycetes</taxon>
        <taxon>Mucorales</taxon>
        <taxon>Phycomycetaceae</taxon>
        <taxon>Phycomyces</taxon>
    </lineage>
</organism>
<dbReference type="GO" id="GO:0008270">
    <property type="term" value="F:zinc ion binding"/>
    <property type="evidence" value="ECO:0007669"/>
    <property type="project" value="UniProtKB-KW"/>
</dbReference>
<dbReference type="SUPFAM" id="SSF118310">
    <property type="entry name" value="AN1-like Zinc finger"/>
    <property type="match status" value="1"/>
</dbReference>
<evidence type="ECO:0000256" key="2">
    <source>
        <dbReference type="ARBA" id="ARBA00022771"/>
    </source>
</evidence>
<dbReference type="STRING" id="763407.A0A162NGC1"/>
<dbReference type="InParanoid" id="A0A162NGC1"/>
<protein>
    <submittedName>
        <fullName evidence="6">Zinc finger, A20-type transcription factor</fullName>
    </submittedName>
</protein>
<dbReference type="Proteomes" id="UP000077315">
    <property type="component" value="Unassembled WGS sequence"/>
</dbReference>
<evidence type="ECO:0000256" key="4">
    <source>
        <dbReference type="SAM" id="MobiDB-lite"/>
    </source>
</evidence>
<dbReference type="SUPFAM" id="SSF57716">
    <property type="entry name" value="Glucocorticoid receptor-like (DNA-binding domain)"/>
    <property type="match status" value="1"/>
</dbReference>
<evidence type="ECO:0000259" key="5">
    <source>
        <dbReference type="PROSITE" id="PS51036"/>
    </source>
</evidence>
<feature type="domain" description="A20-type" evidence="5">
    <location>
        <begin position="8"/>
        <end position="42"/>
    </location>
</feature>